<organism evidence="2 3">
    <name type="scientific">Vitis vinifera</name>
    <name type="common">Grape</name>
    <dbReference type="NCBI Taxonomy" id="29760"/>
    <lineage>
        <taxon>Eukaryota</taxon>
        <taxon>Viridiplantae</taxon>
        <taxon>Streptophyta</taxon>
        <taxon>Embryophyta</taxon>
        <taxon>Tracheophyta</taxon>
        <taxon>Spermatophyta</taxon>
        <taxon>Magnoliopsida</taxon>
        <taxon>eudicotyledons</taxon>
        <taxon>Gunneridae</taxon>
        <taxon>Pentapetalae</taxon>
        <taxon>rosids</taxon>
        <taxon>Vitales</taxon>
        <taxon>Vitaceae</taxon>
        <taxon>Viteae</taxon>
        <taxon>Vitis</taxon>
    </lineage>
</organism>
<proteinExistence type="predicted"/>
<feature type="transmembrane region" description="Helical" evidence="1">
    <location>
        <begin position="12"/>
        <end position="30"/>
    </location>
</feature>
<dbReference type="PANTHER" id="PTHR34277">
    <property type="entry name" value="CLAVATA3/ESR (CLE)-RELATED PROTEIN 26"/>
    <property type="match status" value="1"/>
</dbReference>
<sequence length="144" mass="16474">MGSSRGLFKSLFGALAFVGCVWLLLGGGILESGGAKTTSMLAAHYSLENLKHMKVIDRERLVIRRQLDLNYMSKRRVPNGPDPIHNRTRTMYLTHSFRQHICFRKEAEESWELETASWSKLRQQILRSFGKRAEDETSCLPSSM</sequence>
<evidence type="ECO:0000256" key="1">
    <source>
        <dbReference type="SAM" id="Phobius"/>
    </source>
</evidence>
<dbReference type="EMBL" id="QGNW01000034">
    <property type="protein sequence ID" value="RVX10625.1"/>
    <property type="molecule type" value="Genomic_DNA"/>
</dbReference>
<keyword evidence="1" id="KW-0472">Membrane</keyword>
<accession>A0A438JNX5</accession>
<comment type="caution">
    <text evidence="2">The sequence shown here is derived from an EMBL/GenBank/DDBJ whole genome shotgun (WGS) entry which is preliminary data.</text>
</comment>
<protein>
    <submittedName>
        <fullName evidence="2">Uncharacterized protein</fullName>
    </submittedName>
</protein>
<dbReference type="Proteomes" id="UP000288805">
    <property type="component" value="Unassembled WGS sequence"/>
</dbReference>
<reference evidence="2 3" key="1">
    <citation type="journal article" date="2018" name="PLoS Genet.">
        <title>Population sequencing reveals clonal diversity and ancestral inbreeding in the grapevine cultivar Chardonnay.</title>
        <authorList>
            <person name="Roach M.J."/>
            <person name="Johnson D.L."/>
            <person name="Bohlmann J."/>
            <person name="van Vuuren H.J."/>
            <person name="Jones S.J."/>
            <person name="Pretorius I.S."/>
            <person name="Schmidt S.A."/>
            <person name="Borneman A.R."/>
        </authorList>
    </citation>
    <scope>NUCLEOTIDE SEQUENCE [LARGE SCALE GENOMIC DNA]</scope>
    <source>
        <strain evidence="3">cv. Chardonnay</strain>
        <tissue evidence="2">Leaf</tissue>
    </source>
</reference>
<name>A0A438JNX5_VITVI</name>
<dbReference type="PROSITE" id="PS51257">
    <property type="entry name" value="PROKAR_LIPOPROTEIN"/>
    <property type="match status" value="1"/>
</dbReference>
<evidence type="ECO:0000313" key="2">
    <source>
        <dbReference type="EMBL" id="RVX10625.1"/>
    </source>
</evidence>
<dbReference type="InterPro" id="IPR039316">
    <property type="entry name" value="CLE25/26"/>
</dbReference>
<gene>
    <name evidence="2" type="ORF">CK203_017096</name>
</gene>
<keyword evidence="1" id="KW-0812">Transmembrane</keyword>
<dbReference type="PANTHER" id="PTHR34277:SF2">
    <property type="entry name" value="CLAVATA3_ESR (CLE)-RELATED PROTEIN 26"/>
    <property type="match status" value="1"/>
</dbReference>
<evidence type="ECO:0000313" key="3">
    <source>
        <dbReference type="Proteomes" id="UP000288805"/>
    </source>
</evidence>
<dbReference type="OrthoDB" id="1910203at2759"/>
<keyword evidence="1" id="KW-1133">Transmembrane helix</keyword>
<dbReference type="AlphaFoldDB" id="A0A438JNX5"/>